<name>A0A8J3DCT4_9BACT</name>
<dbReference type="NCBIfam" id="TIGR03025">
    <property type="entry name" value="EPS_sugtrans"/>
    <property type="match status" value="1"/>
</dbReference>
<keyword evidence="3 9" id="KW-0808">Transferase</keyword>
<feature type="transmembrane region" description="Helical" evidence="7">
    <location>
        <begin position="40"/>
        <end position="59"/>
    </location>
</feature>
<feature type="domain" description="Bacterial sugar transferase" evidence="8">
    <location>
        <begin position="246"/>
        <end position="435"/>
    </location>
</feature>
<evidence type="ECO:0000256" key="7">
    <source>
        <dbReference type="SAM" id="Phobius"/>
    </source>
</evidence>
<reference evidence="9" key="1">
    <citation type="journal article" date="2014" name="Int. J. Syst. Evol. Microbiol.">
        <title>Complete genome sequence of Corynebacterium casei LMG S-19264T (=DSM 44701T), isolated from a smear-ripened cheese.</title>
        <authorList>
            <consortium name="US DOE Joint Genome Institute (JGI-PGF)"/>
            <person name="Walter F."/>
            <person name="Albersmeier A."/>
            <person name="Kalinowski J."/>
            <person name="Ruckert C."/>
        </authorList>
    </citation>
    <scope>NUCLEOTIDE SEQUENCE</scope>
    <source>
        <strain evidence="9">KCTC 12870</strain>
    </source>
</reference>
<evidence type="ECO:0000256" key="4">
    <source>
        <dbReference type="ARBA" id="ARBA00022692"/>
    </source>
</evidence>
<dbReference type="Proteomes" id="UP000642829">
    <property type="component" value="Unassembled WGS sequence"/>
</dbReference>
<evidence type="ECO:0000256" key="1">
    <source>
        <dbReference type="ARBA" id="ARBA00004141"/>
    </source>
</evidence>
<proteinExistence type="inferred from homology"/>
<evidence type="ECO:0000313" key="9">
    <source>
        <dbReference type="EMBL" id="GHC04138.1"/>
    </source>
</evidence>
<gene>
    <name evidence="9" type="ORF">GCM10007047_21010</name>
</gene>
<accession>A0A8J3DCT4</accession>
<keyword evidence="6 7" id="KW-0472">Membrane</keyword>
<evidence type="ECO:0000256" key="6">
    <source>
        <dbReference type="ARBA" id="ARBA00023136"/>
    </source>
</evidence>
<dbReference type="Pfam" id="PF02397">
    <property type="entry name" value="Bac_transf"/>
    <property type="match status" value="1"/>
</dbReference>
<keyword evidence="10" id="KW-1185">Reference proteome</keyword>
<evidence type="ECO:0000256" key="2">
    <source>
        <dbReference type="ARBA" id="ARBA00006464"/>
    </source>
</evidence>
<dbReference type="InterPro" id="IPR003362">
    <property type="entry name" value="Bact_transf"/>
</dbReference>
<dbReference type="GO" id="GO:0016020">
    <property type="term" value="C:membrane"/>
    <property type="evidence" value="ECO:0007669"/>
    <property type="project" value="UniProtKB-SubCell"/>
</dbReference>
<organism evidence="9 10">
    <name type="scientific">Cerasicoccus arenae</name>
    <dbReference type="NCBI Taxonomy" id="424488"/>
    <lineage>
        <taxon>Bacteria</taxon>
        <taxon>Pseudomonadati</taxon>
        <taxon>Verrucomicrobiota</taxon>
        <taxon>Opitutia</taxon>
        <taxon>Puniceicoccales</taxon>
        <taxon>Cerasicoccaceae</taxon>
        <taxon>Cerasicoccus</taxon>
    </lineage>
</organism>
<evidence type="ECO:0000256" key="5">
    <source>
        <dbReference type="ARBA" id="ARBA00022989"/>
    </source>
</evidence>
<dbReference type="PANTHER" id="PTHR30576">
    <property type="entry name" value="COLANIC BIOSYNTHESIS UDP-GLUCOSE LIPID CARRIER TRANSFERASE"/>
    <property type="match status" value="1"/>
</dbReference>
<comment type="caution">
    <text evidence="9">The sequence shown here is derived from an EMBL/GenBank/DDBJ whole genome shotgun (WGS) entry which is preliminary data.</text>
</comment>
<keyword evidence="4 7" id="KW-0812">Transmembrane</keyword>
<reference evidence="9" key="2">
    <citation type="submission" date="2020-09" db="EMBL/GenBank/DDBJ databases">
        <authorList>
            <person name="Sun Q."/>
            <person name="Kim S."/>
        </authorList>
    </citation>
    <scope>NUCLEOTIDE SEQUENCE</scope>
    <source>
        <strain evidence="9">KCTC 12870</strain>
    </source>
</reference>
<feature type="transmembrane region" description="Helical" evidence="7">
    <location>
        <begin position="101"/>
        <end position="120"/>
    </location>
</feature>
<evidence type="ECO:0000259" key="8">
    <source>
        <dbReference type="Pfam" id="PF02397"/>
    </source>
</evidence>
<dbReference type="PANTHER" id="PTHR30576:SF10">
    <property type="entry name" value="SLL5057 PROTEIN"/>
    <property type="match status" value="1"/>
</dbReference>
<protein>
    <submittedName>
        <fullName evidence="9">Glycosyl transferase</fullName>
    </submittedName>
</protein>
<dbReference type="InterPro" id="IPR017475">
    <property type="entry name" value="EPS_sugar_tfrase"/>
</dbReference>
<dbReference type="EMBL" id="BMXG01000012">
    <property type="protein sequence ID" value="GHC04138.1"/>
    <property type="molecule type" value="Genomic_DNA"/>
</dbReference>
<feature type="transmembrane region" description="Helical" evidence="7">
    <location>
        <begin position="251"/>
        <end position="272"/>
    </location>
</feature>
<evidence type="ECO:0000256" key="3">
    <source>
        <dbReference type="ARBA" id="ARBA00022679"/>
    </source>
</evidence>
<feature type="transmembrane region" description="Helical" evidence="7">
    <location>
        <begin position="71"/>
        <end position="95"/>
    </location>
</feature>
<sequence length="441" mass="50354">MEAIYLALLYASPLWQRSLSYISGYPFRFQGVAHLTDQGWLFSVILLCLFLSLWTNRFYAIDFFADRRKIVFAAAKSTLVGLGLVTVFFYFFSIINVNRSLLFGFFGLFGLYLTVKELLFRRFVIQRRFKANPLRALLLCPTTELDILCTRFSQTDHASVHLEHSLTNVDELADELSSGKYDLVLLGNHPDAQRAIEIAEEQGVEVWYRANFLSPLLARPEFDEFGGEPIVVFSTVPHYEGKFFYKRAFDVIGALALLLALSPLLAVLATGVKLSSPGPIIFKQQRTGWRGRSFAMWKFRTMIAGAESQQGELAQSNELAGPAFKASDDPRVTSFGRWLRRYSLDEFPQLWNILRGEMSLVGPRPLPVHETEKISAFRDRRRLSVLPGLTGLWQVSGRSDIKDFAEWVRLDLEYIDRWSFWLDMRILCQTVPTVLSGQGAR</sequence>
<evidence type="ECO:0000313" key="10">
    <source>
        <dbReference type="Proteomes" id="UP000642829"/>
    </source>
</evidence>
<keyword evidence="5 7" id="KW-1133">Transmembrane helix</keyword>
<comment type="subcellular location">
    <subcellularLocation>
        <location evidence="1">Membrane</location>
        <topology evidence="1">Multi-pass membrane protein</topology>
    </subcellularLocation>
</comment>
<comment type="similarity">
    <text evidence="2">Belongs to the bacterial sugar transferase family.</text>
</comment>
<dbReference type="AlphaFoldDB" id="A0A8J3DCT4"/>
<dbReference type="GO" id="GO:0016780">
    <property type="term" value="F:phosphotransferase activity, for other substituted phosphate groups"/>
    <property type="evidence" value="ECO:0007669"/>
    <property type="project" value="TreeGrafter"/>
</dbReference>